<evidence type="ECO:0008006" key="3">
    <source>
        <dbReference type="Google" id="ProtNLM"/>
    </source>
</evidence>
<evidence type="ECO:0000313" key="2">
    <source>
        <dbReference type="Proteomes" id="UP000230233"/>
    </source>
</evidence>
<comment type="caution">
    <text evidence="1">The sequence shown here is derived from an EMBL/GenBank/DDBJ whole genome shotgun (WGS) entry which is preliminary data.</text>
</comment>
<dbReference type="GO" id="GO:0006508">
    <property type="term" value="P:proteolysis"/>
    <property type="evidence" value="ECO:0007669"/>
    <property type="project" value="InterPro"/>
</dbReference>
<dbReference type="EMBL" id="PDUG01000003">
    <property type="protein sequence ID" value="PIC41489.1"/>
    <property type="molecule type" value="Genomic_DNA"/>
</dbReference>
<keyword evidence="2" id="KW-1185">Reference proteome</keyword>
<dbReference type="AlphaFoldDB" id="A0A2G5UPQ6"/>
<sequence length="176" mass="19718">MLQRRNHPRKNLLIALKTIRIAQYAMREKWKLTEEDETELQLLEEPYVFMFDKLQARDEDGRDRRSQEQEYPLIGINAVRVNSVKAAKLPHIDVNVGGQLLRALVDTGAAVSYIPISSVNSDINTKKKQPKAQAANGSSIHFLGTTDTVIEIGNLAIPHTLLVSLDFDCPAPFLIG</sequence>
<dbReference type="STRING" id="1611254.A0A2G5UPQ6"/>
<name>A0A2G5UPQ6_9PELO</name>
<dbReference type="InterPro" id="IPR001969">
    <property type="entry name" value="Aspartic_peptidase_AS"/>
</dbReference>
<dbReference type="InterPro" id="IPR021109">
    <property type="entry name" value="Peptidase_aspartic_dom_sf"/>
</dbReference>
<dbReference type="Proteomes" id="UP000230233">
    <property type="component" value="Chromosome III"/>
</dbReference>
<dbReference type="Pfam" id="PF13975">
    <property type="entry name" value="gag-asp_proteas"/>
    <property type="match status" value="1"/>
</dbReference>
<gene>
    <name evidence="1" type="primary">Cni-K02E2.6</name>
    <name evidence="1" type="synonym">Cnig_chr_III.g8886</name>
    <name evidence="1" type="ORF">B9Z55_008886</name>
</gene>
<reference evidence="2" key="1">
    <citation type="submission" date="2017-10" db="EMBL/GenBank/DDBJ databases">
        <title>Rapid genome shrinkage in a self-fertile nematode reveals novel sperm competition proteins.</title>
        <authorList>
            <person name="Yin D."/>
            <person name="Schwarz E.M."/>
            <person name="Thomas C.G."/>
            <person name="Felde R.L."/>
            <person name="Korf I.F."/>
            <person name="Cutter A.D."/>
            <person name="Schartner C.M."/>
            <person name="Ralston E.J."/>
            <person name="Meyer B.J."/>
            <person name="Haag E.S."/>
        </authorList>
    </citation>
    <scope>NUCLEOTIDE SEQUENCE [LARGE SCALE GENOMIC DNA]</scope>
    <source>
        <strain evidence="2">JU1422</strain>
    </source>
</reference>
<dbReference type="SUPFAM" id="SSF50630">
    <property type="entry name" value="Acid proteases"/>
    <property type="match status" value="1"/>
</dbReference>
<dbReference type="OrthoDB" id="5874204at2759"/>
<evidence type="ECO:0000313" key="1">
    <source>
        <dbReference type="EMBL" id="PIC41489.1"/>
    </source>
</evidence>
<organism evidence="1 2">
    <name type="scientific">Caenorhabditis nigoni</name>
    <dbReference type="NCBI Taxonomy" id="1611254"/>
    <lineage>
        <taxon>Eukaryota</taxon>
        <taxon>Metazoa</taxon>
        <taxon>Ecdysozoa</taxon>
        <taxon>Nematoda</taxon>
        <taxon>Chromadorea</taxon>
        <taxon>Rhabditida</taxon>
        <taxon>Rhabditina</taxon>
        <taxon>Rhabditomorpha</taxon>
        <taxon>Rhabditoidea</taxon>
        <taxon>Rhabditidae</taxon>
        <taxon>Peloderinae</taxon>
        <taxon>Caenorhabditis</taxon>
    </lineage>
</organism>
<proteinExistence type="predicted"/>
<accession>A0A2G5UPQ6</accession>
<dbReference type="CDD" id="cd00303">
    <property type="entry name" value="retropepsin_like"/>
    <property type="match status" value="1"/>
</dbReference>
<dbReference type="Gene3D" id="2.40.70.10">
    <property type="entry name" value="Acid Proteases"/>
    <property type="match status" value="1"/>
</dbReference>
<protein>
    <recommendedName>
        <fullName evidence="3">Peptidase A2 domain-containing protein</fullName>
    </recommendedName>
</protein>
<dbReference type="PROSITE" id="PS00141">
    <property type="entry name" value="ASP_PROTEASE"/>
    <property type="match status" value="1"/>
</dbReference>
<dbReference type="GO" id="GO:0004190">
    <property type="term" value="F:aspartic-type endopeptidase activity"/>
    <property type="evidence" value="ECO:0007669"/>
    <property type="project" value="InterPro"/>
</dbReference>